<dbReference type="Proteomes" id="UP000622552">
    <property type="component" value="Unassembled WGS sequence"/>
</dbReference>
<dbReference type="Pfam" id="PF17441">
    <property type="entry name" value="DUF5419"/>
    <property type="match status" value="1"/>
</dbReference>
<accession>A0A8J7GYE0</accession>
<dbReference type="RefSeq" id="WP_197007014.1">
    <property type="nucleotide sequence ID" value="NZ_BONS01000005.1"/>
</dbReference>
<evidence type="ECO:0000313" key="2">
    <source>
        <dbReference type="Proteomes" id="UP000622552"/>
    </source>
</evidence>
<protein>
    <submittedName>
        <fullName evidence="1">Uncharacterized protein</fullName>
    </submittedName>
</protein>
<dbReference type="InterPro" id="IPR039451">
    <property type="entry name" value="DUF5419"/>
</dbReference>
<organism evidence="1 2">
    <name type="scientific">Longispora fulva</name>
    <dbReference type="NCBI Taxonomy" id="619741"/>
    <lineage>
        <taxon>Bacteria</taxon>
        <taxon>Bacillati</taxon>
        <taxon>Actinomycetota</taxon>
        <taxon>Actinomycetes</taxon>
        <taxon>Micromonosporales</taxon>
        <taxon>Micromonosporaceae</taxon>
        <taxon>Longispora</taxon>
    </lineage>
</organism>
<dbReference type="EMBL" id="JADOUF010000001">
    <property type="protein sequence ID" value="MBG6140476.1"/>
    <property type="molecule type" value="Genomic_DNA"/>
</dbReference>
<proteinExistence type="predicted"/>
<keyword evidence="2" id="KW-1185">Reference proteome</keyword>
<dbReference type="AlphaFoldDB" id="A0A8J7GYE0"/>
<sequence length="87" mass="9888">MTWFDDTFIDPDKRREAIALINEKGQDHLKYAGGDHGFGLFMLAIDYACRKRLGVSCFDLADYCYRDAYDDGLTPVQTLKLALAAEF</sequence>
<gene>
    <name evidence="1" type="ORF">IW245_006670</name>
</gene>
<evidence type="ECO:0000313" key="1">
    <source>
        <dbReference type="EMBL" id="MBG6140476.1"/>
    </source>
</evidence>
<comment type="caution">
    <text evidence="1">The sequence shown here is derived from an EMBL/GenBank/DDBJ whole genome shotgun (WGS) entry which is preliminary data.</text>
</comment>
<reference evidence="1" key="1">
    <citation type="submission" date="2020-11" db="EMBL/GenBank/DDBJ databases">
        <title>Sequencing the genomes of 1000 actinobacteria strains.</title>
        <authorList>
            <person name="Klenk H.-P."/>
        </authorList>
    </citation>
    <scope>NUCLEOTIDE SEQUENCE</scope>
    <source>
        <strain evidence="1">DSM 45356</strain>
    </source>
</reference>
<name>A0A8J7GYE0_9ACTN</name>